<comment type="caution">
    <text evidence="2">The sequence shown here is derived from an EMBL/GenBank/DDBJ whole genome shotgun (WGS) entry which is preliminary data.</text>
</comment>
<gene>
    <name evidence="2" type="ORF">FisN_7Hh372</name>
</gene>
<accession>A0A1Z5KRV3</accession>
<evidence type="ECO:0000256" key="1">
    <source>
        <dbReference type="SAM" id="MobiDB-lite"/>
    </source>
</evidence>
<feature type="region of interest" description="Disordered" evidence="1">
    <location>
        <begin position="668"/>
        <end position="704"/>
    </location>
</feature>
<keyword evidence="3" id="KW-1185">Reference proteome</keyword>
<evidence type="ECO:0000313" key="2">
    <source>
        <dbReference type="EMBL" id="GAX29036.1"/>
    </source>
</evidence>
<organism evidence="2 3">
    <name type="scientific">Fistulifera solaris</name>
    <name type="common">Oleaginous diatom</name>
    <dbReference type="NCBI Taxonomy" id="1519565"/>
    <lineage>
        <taxon>Eukaryota</taxon>
        <taxon>Sar</taxon>
        <taxon>Stramenopiles</taxon>
        <taxon>Ochrophyta</taxon>
        <taxon>Bacillariophyta</taxon>
        <taxon>Bacillariophyceae</taxon>
        <taxon>Bacillariophycidae</taxon>
        <taxon>Naviculales</taxon>
        <taxon>Naviculaceae</taxon>
        <taxon>Fistulifera</taxon>
    </lineage>
</organism>
<dbReference type="Proteomes" id="UP000198406">
    <property type="component" value="Unassembled WGS sequence"/>
</dbReference>
<proteinExistence type="predicted"/>
<dbReference type="InParanoid" id="A0A1Z5KRV3"/>
<name>A0A1Z5KRV3_FISSO</name>
<evidence type="ECO:0000313" key="3">
    <source>
        <dbReference type="Proteomes" id="UP000198406"/>
    </source>
</evidence>
<reference evidence="2 3" key="1">
    <citation type="journal article" date="2015" name="Plant Cell">
        <title>Oil accumulation by the oleaginous diatom Fistulifera solaris as revealed by the genome and transcriptome.</title>
        <authorList>
            <person name="Tanaka T."/>
            <person name="Maeda Y."/>
            <person name="Veluchamy A."/>
            <person name="Tanaka M."/>
            <person name="Abida H."/>
            <person name="Marechal E."/>
            <person name="Bowler C."/>
            <person name="Muto M."/>
            <person name="Sunaga Y."/>
            <person name="Tanaka M."/>
            <person name="Yoshino T."/>
            <person name="Taniguchi T."/>
            <person name="Fukuda Y."/>
            <person name="Nemoto M."/>
            <person name="Matsumoto M."/>
            <person name="Wong P.S."/>
            <person name="Aburatani S."/>
            <person name="Fujibuchi W."/>
        </authorList>
    </citation>
    <scope>NUCLEOTIDE SEQUENCE [LARGE SCALE GENOMIC DNA]</scope>
    <source>
        <strain evidence="2 3">JPCC DA0580</strain>
    </source>
</reference>
<sequence length="777" mass="90191">MPSPTRLSSCDMVDSALAALQLLHQKHPCPAALQHHMEHCCRTLPKLHQALHAGLECLQFSILPQMLQHPAALPHWLPQLFYYLVRLHDGLILTISGECRASEDQRAMYPFPSHLPQSSHTYHSGIYNGTSWDEWNDSEHGLVVRYCKAIGKSSQWWDRMLEKFPVIDQFWNQLEHEQQQLQQQFMEWQSRILPAQLQHHCQAVVHKMVFTDKMEQLTVKWQGTTYHWQRLQQSNERVLPLQWQTPQDWEPAFGTWVKSILPKHNPTVKRRRIVLEEEEENNVSLAKTPALKVRIHQDTSSPTPLQETSIRELKQQFGVNVTQLEASHEFVQAEEQQTRREGERIDQDRSVLSEDNAEERLELTKVRLQRSRQVLEHLLQTQAEDDDLLWNAREHVRQLAMDVGNQSLWYPARRQEFHLQQAHRMFQLAQTMVMQSQSSLSETEFFYQRVLCLVLGQAQTNRGIVLVEQQKYRAALQQLSTTTTVDPLLQMIQQHSKDESLLQHELQAWQLYSLTMRWRGVAHWHLHRREKAHSCWKDAATCLSKLQGAKQEDNEHYHALVQECIMACVVCADLFRQALHQELGNRKETTTILQSYYETAHSALREAVGLAQSLQAQNCSMTDEDEANVYNPATLQEAATELEQWWKTRQEAQQVTLATADLPVRLERSDVTLAPPPSTRRLVWNPQSSSGQRRRKKLPPDGNFDNATMNMEEERHTAANTRIPELPWGDALFPRNARGQPILPTYCGPPPMDPEMAVLAQRLGIVIPHFQTMKERS</sequence>
<dbReference type="OrthoDB" id="41849at2759"/>
<dbReference type="AlphaFoldDB" id="A0A1Z5KRV3"/>
<protein>
    <submittedName>
        <fullName evidence="2">Uncharacterized protein</fullName>
    </submittedName>
</protein>
<dbReference type="EMBL" id="BDSP01000285">
    <property type="protein sequence ID" value="GAX29036.1"/>
    <property type="molecule type" value="Genomic_DNA"/>
</dbReference>